<protein>
    <submittedName>
        <fullName evidence="3">Class I SAM-dependent methyltransferase</fullName>
    </submittedName>
</protein>
<keyword evidence="2" id="KW-0808">Transferase</keyword>
<gene>
    <name evidence="3" type="ORF">GCM10010411_83460</name>
</gene>
<dbReference type="InterPro" id="IPR029063">
    <property type="entry name" value="SAM-dependent_MTases_sf"/>
</dbReference>
<evidence type="ECO:0000256" key="2">
    <source>
        <dbReference type="ARBA" id="ARBA00022679"/>
    </source>
</evidence>
<comment type="caution">
    <text evidence="3">The sequence shown here is derived from an EMBL/GenBank/DDBJ whole genome shotgun (WGS) entry which is preliminary data.</text>
</comment>
<dbReference type="PIRSF" id="PIRSF028177">
    <property type="entry name" value="Polyketide_synth_Omtfrase_TcmP"/>
    <property type="match status" value="1"/>
</dbReference>
<reference evidence="4" key="1">
    <citation type="journal article" date="2019" name="Int. J. Syst. Evol. Microbiol.">
        <title>The Global Catalogue of Microorganisms (GCM) 10K type strain sequencing project: providing services to taxonomists for standard genome sequencing and annotation.</title>
        <authorList>
            <consortium name="The Broad Institute Genomics Platform"/>
            <consortium name="The Broad Institute Genome Sequencing Center for Infectious Disease"/>
            <person name="Wu L."/>
            <person name="Ma J."/>
        </authorList>
    </citation>
    <scope>NUCLEOTIDE SEQUENCE [LARGE SCALE GENOMIC DNA]</scope>
    <source>
        <strain evidence="4">JCM 6833</strain>
    </source>
</reference>
<dbReference type="Proteomes" id="UP001501509">
    <property type="component" value="Unassembled WGS sequence"/>
</dbReference>
<dbReference type="SUPFAM" id="SSF53335">
    <property type="entry name" value="S-adenosyl-L-methionine-dependent methyltransferases"/>
    <property type="match status" value="1"/>
</dbReference>
<dbReference type="PANTHER" id="PTHR43619:SF2">
    <property type="entry name" value="S-ADENOSYL-L-METHIONINE-DEPENDENT METHYLTRANSFERASES SUPERFAMILY PROTEIN"/>
    <property type="match status" value="1"/>
</dbReference>
<dbReference type="GO" id="GO:0032259">
    <property type="term" value="P:methylation"/>
    <property type="evidence" value="ECO:0007669"/>
    <property type="project" value="UniProtKB-KW"/>
</dbReference>
<keyword evidence="4" id="KW-1185">Reference proteome</keyword>
<dbReference type="Gene3D" id="3.40.50.150">
    <property type="entry name" value="Vaccinia Virus protein VP39"/>
    <property type="match status" value="1"/>
</dbReference>
<dbReference type="GO" id="GO:0008168">
    <property type="term" value="F:methyltransferase activity"/>
    <property type="evidence" value="ECO:0007669"/>
    <property type="project" value="UniProtKB-KW"/>
</dbReference>
<dbReference type="RefSeq" id="WP_344548048.1">
    <property type="nucleotide sequence ID" value="NZ_BAAATD010000017.1"/>
</dbReference>
<organism evidence="3 4">
    <name type="scientific">Actinomadura fulvescens</name>
    <dbReference type="NCBI Taxonomy" id="46160"/>
    <lineage>
        <taxon>Bacteria</taxon>
        <taxon>Bacillati</taxon>
        <taxon>Actinomycetota</taxon>
        <taxon>Actinomycetes</taxon>
        <taxon>Streptosporangiales</taxon>
        <taxon>Thermomonosporaceae</taxon>
        <taxon>Actinomadura</taxon>
    </lineage>
</organism>
<name>A0ABP6D324_9ACTN</name>
<dbReference type="Pfam" id="PF04072">
    <property type="entry name" value="LCM"/>
    <property type="match status" value="1"/>
</dbReference>
<accession>A0ABP6D324</accession>
<dbReference type="InterPro" id="IPR007213">
    <property type="entry name" value="Ppm1/Ppm2/Tcmp"/>
</dbReference>
<evidence type="ECO:0000256" key="1">
    <source>
        <dbReference type="ARBA" id="ARBA00022603"/>
    </source>
</evidence>
<dbReference type="InterPro" id="IPR016874">
    <property type="entry name" value="TcmP-like"/>
</dbReference>
<keyword evidence="1 3" id="KW-0489">Methyltransferase</keyword>
<proteinExistence type="predicted"/>
<sequence length="273" mass="30354">MKTKVQTGFTPVQATLYETLAGRALDSRARRPILGDPTAVDTVRKIDFDFSRLRLGSGLVTQVAVRARYLDKAVRGFVTAHPDAVVVDLGAGLDARIFRVLPPSTVAWFDVDFPAVAEARRQVLPDHPQARQLGACLTDPWWLDEVPGDRPAMVVADGLLPFLAQEEIEALVDRLTRHFRTGELAFNGYHPRIAGLARYLPAMKRTAALTRSVPFADPYEPESWNARVRFVEETSLAHVPEVALFPPAIRLGTRLAGRSSTLSRSSRVLRYRF</sequence>
<dbReference type="PANTHER" id="PTHR43619">
    <property type="entry name" value="S-ADENOSYL-L-METHIONINE-DEPENDENT METHYLTRANSFERASE YKTD-RELATED"/>
    <property type="match status" value="1"/>
</dbReference>
<dbReference type="EMBL" id="BAAATD010000017">
    <property type="protein sequence ID" value="GAA2632472.1"/>
    <property type="molecule type" value="Genomic_DNA"/>
</dbReference>
<evidence type="ECO:0000313" key="4">
    <source>
        <dbReference type="Proteomes" id="UP001501509"/>
    </source>
</evidence>
<evidence type="ECO:0000313" key="3">
    <source>
        <dbReference type="EMBL" id="GAA2632472.1"/>
    </source>
</evidence>